<dbReference type="InterPro" id="IPR058110">
    <property type="entry name" value="GCG_CRPN_dom"/>
</dbReference>
<organism evidence="2 3">
    <name type="scientific">Methylobacterium persicinum</name>
    <dbReference type="NCBI Taxonomy" id="374426"/>
    <lineage>
        <taxon>Bacteria</taxon>
        <taxon>Pseudomonadati</taxon>
        <taxon>Pseudomonadota</taxon>
        <taxon>Alphaproteobacteria</taxon>
        <taxon>Hyphomicrobiales</taxon>
        <taxon>Methylobacteriaceae</taxon>
        <taxon>Methylobacterium</taxon>
    </lineage>
</organism>
<dbReference type="NCBIfam" id="NF047412">
    <property type="entry name" value="sig_GCG_CRPN_rpt"/>
    <property type="match status" value="1"/>
</dbReference>
<evidence type="ECO:0000313" key="2">
    <source>
        <dbReference type="EMBL" id="MDQ0443157.1"/>
    </source>
</evidence>
<gene>
    <name evidence="2" type="ORF">QO016_002655</name>
</gene>
<accession>A0ABU0HMK6</accession>
<evidence type="ECO:0008006" key="4">
    <source>
        <dbReference type="Google" id="ProtNLM"/>
    </source>
</evidence>
<sequence length="92" mass="9542">MTKSLIGLAAALALGGLGAVSSAQAAPLAAGSATTLAGGAQIETVAFGCGPGWTRGPYGRCRPAFGYGPRRFYGRRCFFRPTPFGPRRVCRY</sequence>
<keyword evidence="1" id="KW-0732">Signal</keyword>
<protein>
    <recommendedName>
        <fullName evidence="4">Sulfur globule protein</fullName>
    </recommendedName>
</protein>
<feature type="chain" id="PRO_5046431590" description="Sulfur globule protein" evidence="1">
    <location>
        <begin position="26"/>
        <end position="92"/>
    </location>
</feature>
<comment type="caution">
    <text evidence="2">The sequence shown here is derived from an EMBL/GenBank/DDBJ whole genome shotgun (WGS) entry which is preliminary data.</text>
</comment>
<feature type="signal peptide" evidence="1">
    <location>
        <begin position="1"/>
        <end position="25"/>
    </location>
</feature>
<proteinExistence type="predicted"/>
<dbReference type="EMBL" id="JAUSVV010000005">
    <property type="protein sequence ID" value="MDQ0443157.1"/>
    <property type="molecule type" value="Genomic_DNA"/>
</dbReference>
<dbReference type="Proteomes" id="UP001236369">
    <property type="component" value="Unassembled WGS sequence"/>
</dbReference>
<keyword evidence="3" id="KW-1185">Reference proteome</keyword>
<evidence type="ECO:0000256" key="1">
    <source>
        <dbReference type="SAM" id="SignalP"/>
    </source>
</evidence>
<evidence type="ECO:0000313" key="3">
    <source>
        <dbReference type="Proteomes" id="UP001236369"/>
    </source>
</evidence>
<reference evidence="2 3" key="1">
    <citation type="submission" date="2023-07" db="EMBL/GenBank/DDBJ databases">
        <title>Genomic Encyclopedia of Type Strains, Phase IV (KMG-IV): sequencing the most valuable type-strain genomes for metagenomic binning, comparative biology and taxonomic classification.</title>
        <authorList>
            <person name="Goeker M."/>
        </authorList>
    </citation>
    <scope>NUCLEOTIDE SEQUENCE [LARGE SCALE GENOMIC DNA]</scope>
    <source>
        <strain evidence="2 3">DSM 19562</strain>
    </source>
</reference>
<name>A0ABU0HMK6_9HYPH</name>